<dbReference type="PANTHER" id="PTHR34220:SF7">
    <property type="entry name" value="SENSOR HISTIDINE KINASE YPDA"/>
    <property type="match status" value="1"/>
</dbReference>
<name>A0A1H4FLE1_9BACT</name>
<keyword evidence="1" id="KW-1133">Transmembrane helix</keyword>
<dbReference type="STRING" id="408074.SAMN05660909_04507"/>
<dbReference type="Gene3D" id="3.30.565.10">
    <property type="entry name" value="Histidine kinase-like ATPase, C-terminal domain"/>
    <property type="match status" value="1"/>
</dbReference>
<keyword evidence="4" id="KW-1185">Reference proteome</keyword>
<feature type="transmembrane region" description="Helical" evidence="1">
    <location>
        <begin position="109"/>
        <end position="131"/>
    </location>
</feature>
<dbReference type="Proteomes" id="UP000199656">
    <property type="component" value="Unassembled WGS sequence"/>
</dbReference>
<reference evidence="4" key="1">
    <citation type="submission" date="2016-10" db="EMBL/GenBank/DDBJ databases">
        <authorList>
            <person name="Varghese N."/>
            <person name="Submissions S."/>
        </authorList>
    </citation>
    <scope>NUCLEOTIDE SEQUENCE [LARGE SCALE GENOMIC DNA]</scope>
    <source>
        <strain evidence="4">DSM 23920</strain>
    </source>
</reference>
<feature type="domain" description="Signal transduction histidine kinase internal region" evidence="2">
    <location>
        <begin position="158"/>
        <end position="236"/>
    </location>
</feature>
<keyword evidence="3" id="KW-0418">Kinase</keyword>
<dbReference type="OrthoDB" id="9792992at2"/>
<accession>A0A1H4FLE1</accession>
<protein>
    <submittedName>
        <fullName evidence="3">Histidine kinase</fullName>
    </submittedName>
</protein>
<dbReference type="AlphaFoldDB" id="A0A1H4FLE1"/>
<dbReference type="EMBL" id="FNRL01000026">
    <property type="protein sequence ID" value="SEA98095.1"/>
    <property type="molecule type" value="Genomic_DNA"/>
</dbReference>
<dbReference type="PANTHER" id="PTHR34220">
    <property type="entry name" value="SENSOR HISTIDINE KINASE YPDA"/>
    <property type="match status" value="1"/>
</dbReference>
<evidence type="ECO:0000256" key="1">
    <source>
        <dbReference type="SAM" id="Phobius"/>
    </source>
</evidence>
<dbReference type="RefSeq" id="WP_089764429.1">
    <property type="nucleotide sequence ID" value="NZ_BKAT01000007.1"/>
</dbReference>
<sequence length="343" mass="40745">MKFFWKYIFPLVFGLLAYFTIRLLTDSISGMKFWYRPFAINAIEIITSILTGYVLIWLVNRVLNYFDQQNRQSFTFQVFKKELFYVVVVSLLVQNAFLTTMAASTDDGLQWYDVADINIIPLFYTLIYYGVRRSVSFLNAYVESKVQLERVTNDHLQTELKFLKAQYHPHFLFNALNTIYFQMDENVQEAKKTVERFSELLRYQLYHQHKQISIGQETRYLESFIKVQQLRVAERLQLKVLFDRSLDNEMVYPLLFLPLVENAFKYVGGDLMIDIRLYREDDNIVFEVKNSVLHPEPPKGDGGIGLENLNRRLELLYPGKYNFRTKRDNDFYIAELKLALTYE</sequence>
<dbReference type="GO" id="GO:0016020">
    <property type="term" value="C:membrane"/>
    <property type="evidence" value="ECO:0007669"/>
    <property type="project" value="InterPro"/>
</dbReference>
<feature type="transmembrane region" description="Helical" evidence="1">
    <location>
        <begin position="45"/>
        <end position="63"/>
    </location>
</feature>
<feature type="transmembrane region" description="Helical" evidence="1">
    <location>
        <begin position="7"/>
        <end position="25"/>
    </location>
</feature>
<dbReference type="GO" id="GO:0000155">
    <property type="term" value="F:phosphorelay sensor kinase activity"/>
    <property type="evidence" value="ECO:0007669"/>
    <property type="project" value="InterPro"/>
</dbReference>
<organism evidence="3 4">
    <name type="scientific">Chitinophaga terrae</name>
    <name type="common">ex Kim and Jung 2007</name>
    <dbReference type="NCBI Taxonomy" id="408074"/>
    <lineage>
        <taxon>Bacteria</taxon>
        <taxon>Pseudomonadati</taxon>
        <taxon>Bacteroidota</taxon>
        <taxon>Chitinophagia</taxon>
        <taxon>Chitinophagales</taxon>
        <taxon>Chitinophagaceae</taxon>
        <taxon>Chitinophaga</taxon>
    </lineage>
</organism>
<proteinExistence type="predicted"/>
<keyword evidence="1" id="KW-0472">Membrane</keyword>
<evidence type="ECO:0000313" key="3">
    <source>
        <dbReference type="EMBL" id="SEA98095.1"/>
    </source>
</evidence>
<gene>
    <name evidence="3" type="ORF">SAMN05660909_04507</name>
</gene>
<dbReference type="InterPro" id="IPR036890">
    <property type="entry name" value="HATPase_C_sf"/>
</dbReference>
<feature type="transmembrane region" description="Helical" evidence="1">
    <location>
        <begin position="83"/>
        <end position="103"/>
    </location>
</feature>
<dbReference type="InterPro" id="IPR010559">
    <property type="entry name" value="Sig_transdc_His_kin_internal"/>
</dbReference>
<evidence type="ECO:0000259" key="2">
    <source>
        <dbReference type="Pfam" id="PF06580"/>
    </source>
</evidence>
<evidence type="ECO:0000313" key="4">
    <source>
        <dbReference type="Proteomes" id="UP000199656"/>
    </source>
</evidence>
<keyword evidence="3" id="KW-0808">Transferase</keyword>
<dbReference type="SUPFAM" id="SSF55874">
    <property type="entry name" value="ATPase domain of HSP90 chaperone/DNA topoisomerase II/histidine kinase"/>
    <property type="match status" value="1"/>
</dbReference>
<dbReference type="Pfam" id="PF06580">
    <property type="entry name" value="His_kinase"/>
    <property type="match status" value="1"/>
</dbReference>
<keyword evidence="1" id="KW-0812">Transmembrane</keyword>
<dbReference type="InterPro" id="IPR050640">
    <property type="entry name" value="Bact_2-comp_sensor_kinase"/>
</dbReference>